<keyword evidence="3" id="KW-1185">Reference proteome</keyword>
<accession>A0ABQ7YYH4</accession>
<reference evidence="2 3" key="1">
    <citation type="submission" date="2021-05" db="EMBL/GenBank/DDBJ databases">
        <title>Genome Assembly of Synthetic Allotetraploid Brassica napus Reveals Homoeologous Exchanges between Subgenomes.</title>
        <authorList>
            <person name="Davis J.T."/>
        </authorList>
    </citation>
    <scope>NUCLEOTIDE SEQUENCE [LARGE SCALE GENOMIC DNA]</scope>
    <source>
        <strain evidence="3">cv. Da-Ae</strain>
        <tissue evidence="2">Seedling</tissue>
    </source>
</reference>
<proteinExistence type="predicted"/>
<feature type="domain" description="F-box associated beta-propeller type 3" evidence="1">
    <location>
        <begin position="49"/>
        <end position="115"/>
    </location>
</feature>
<evidence type="ECO:0000313" key="3">
    <source>
        <dbReference type="Proteomes" id="UP000824890"/>
    </source>
</evidence>
<dbReference type="InterPro" id="IPR013187">
    <property type="entry name" value="F-box-assoc_dom_typ3"/>
</dbReference>
<evidence type="ECO:0000259" key="1">
    <source>
        <dbReference type="Pfam" id="PF08268"/>
    </source>
</evidence>
<dbReference type="Pfam" id="PF08268">
    <property type="entry name" value="FBA_3"/>
    <property type="match status" value="1"/>
</dbReference>
<dbReference type="EMBL" id="JAGKQM010000016">
    <property type="protein sequence ID" value="KAH0872979.1"/>
    <property type="molecule type" value="Genomic_DNA"/>
</dbReference>
<comment type="caution">
    <text evidence="2">The sequence shown here is derived from an EMBL/GenBank/DDBJ whole genome shotgun (WGS) entry which is preliminary data.</text>
</comment>
<name>A0ABQ7YYH4_BRANA</name>
<organism evidence="2 3">
    <name type="scientific">Brassica napus</name>
    <name type="common">Rape</name>
    <dbReference type="NCBI Taxonomy" id="3708"/>
    <lineage>
        <taxon>Eukaryota</taxon>
        <taxon>Viridiplantae</taxon>
        <taxon>Streptophyta</taxon>
        <taxon>Embryophyta</taxon>
        <taxon>Tracheophyta</taxon>
        <taxon>Spermatophyta</taxon>
        <taxon>Magnoliopsida</taxon>
        <taxon>eudicotyledons</taxon>
        <taxon>Gunneridae</taxon>
        <taxon>Pentapetalae</taxon>
        <taxon>rosids</taxon>
        <taxon>malvids</taxon>
        <taxon>Brassicales</taxon>
        <taxon>Brassicaceae</taxon>
        <taxon>Brassiceae</taxon>
        <taxon>Brassica</taxon>
    </lineage>
</organism>
<protein>
    <recommendedName>
        <fullName evidence="1">F-box associated beta-propeller type 3 domain-containing protein</fullName>
    </recommendedName>
</protein>
<gene>
    <name evidence="2" type="ORF">HID58_070341</name>
</gene>
<dbReference type="Proteomes" id="UP000824890">
    <property type="component" value="Unassembled WGS sequence"/>
</dbReference>
<evidence type="ECO:0000313" key="2">
    <source>
        <dbReference type="EMBL" id="KAH0872979.1"/>
    </source>
</evidence>
<sequence length="116" mass="13223">MPLDVEDLEDEESTAHVICNPSTGQSLLLPKVRTSSYNNSLGFDPIGKGTGEIRWRKIKSHLPHYPRSEGICSNGDLYILLGFILKKYIYYLARGNDATYYIVGFDARSEKFNRIY</sequence>